<dbReference type="VEuPathDB" id="TriTrypDB:Lsey_0121_0200"/>
<dbReference type="EMBL" id="LJSK01000121">
    <property type="protein sequence ID" value="KPI86661.1"/>
    <property type="molecule type" value="Genomic_DNA"/>
</dbReference>
<keyword evidence="2" id="KW-1133">Transmembrane helix</keyword>
<evidence type="ECO:0000313" key="3">
    <source>
        <dbReference type="EMBL" id="KPI86661.1"/>
    </source>
</evidence>
<accession>A0A0N1HYH4</accession>
<keyword evidence="2" id="KW-0472">Membrane</keyword>
<gene>
    <name evidence="3" type="ORF">ABL78_4276</name>
</gene>
<feature type="region of interest" description="Disordered" evidence="1">
    <location>
        <begin position="115"/>
        <end position="137"/>
    </location>
</feature>
<reference evidence="3 4" key="1">
    <citation type="journal article" date="2015" name="PLoS Pathog.">
        <title>Leptomonas seymouri: Adaptations to the Dixenous Life Cycle Analyzed by Genome Sequencing, Transcriptome Profiling and Co-infection with Leishmania donovani.</title>
        <authorList>
            <person name="Kraeva N."/>
            <person name="Butenko A."/>
            <person name="Hlavacova J."/>
            <person name="Kostygov A."/>
            <person name="Myskova J."/>
            <person name="Grybchuk D."/>
            <person name="Lestinova T."/>
            <person name="Votypka J."/>
            <person name="Volf P."/>
            <person name="Opperdoes F."/>
            <person name="Flegontov P."/>
            <person name="Lukes J."/>
            <person name="Yurchenko V."/>
        </authorList>
    </citation>
    <scope>NUCLEOTIDE SEQUENCE [LARGE SCALE GENOMIC DNA]</scope>
    <source>
        <strain evidence="3 4">ATCC 30220</strain>
    </source>
</reference>
<dbReference type="OMA" id="HHRFLDI"/>
<proteinExistence type="predicted"/>
<keyword evidence="2" id="KW-0812">Transmembrane</keyword>
<sequence>MSALLEIYRHTFPKRLRFDKASQVLYAQCYSVAKQYKHKKYVPQRDIRNVLDGYEPMPGAPWLQLPVVRHILCIRLVNSVRGYCGLKSWLYNRNVEEEYRAIEIWLENAVKTSANRRGNRSSSSSSADRTFASRQQTAVQGRLDGMVERERFEKEVLMKFHVATVYQRMFRIGFAVVLFLCFLVYASLHTDTLAYWYLVHYCRYGRQEIIEYFRHITALHTLSEVPPAYAGILPPPCVRRVSPTGDVSYVVNMVELVMPDRNVTVFAIPCPQMGERSFFQQVGKVVSVCDAAVLEGVSFDRIDKLSPAMFFPLKSDTFPAIGVHHRFLDILRISSDEPPMLYPAGAEVGWKAYAMQVLIPYELRCVYNPTHLSATKGEARVGWGRLRHVLEEVGEPVTGSPDQERHVICVPWTLNQIVNIEASLVKYGFTVRNVYPLQWLREDHMGEHFCRYFNIAEAGGMGEVDHAA</sequence>
<feature type="compositionally biased region" description="Low complexity" evidence="1">
    <location>
        <begin position="115"/>
        <end position="134"/>
    </location>
</feature>
<keyword evidence="4" id="KW-1185">Reference proteome</keyword>
<evidence type="ECO:0000256" key="1">
    <source>
        <dbReference type="SAM" id="MobiDB-lite"/>
    </source>
</evidence>
<comment type="caution">
    <text evidence="3">The sequence shown here is derived from an EMBL/GenBank/DDBJ whole genome shotgun (WGS) entry which is preliminary data.</text>
</comment>
<protein>
    <recommendedName>
        <fullName evidence="5">Transmembrane protein</fullName>
    </recommendedName>
</protein>
<organism evidence="3 4">
    <name type="scientific">Leptomonas seymouri</name>
    <dbReference type="NCBI Taxonomy" id="5684"/>
    <lineage>
        <taxon>Eukaryota</taxon>
        <taxon>Discoba</taxon>
        <taxon>Euglenozoa</taxon>
        <taxon>Kinetoplastea</taxon>
        <taxon>Metakinetoplastina</taxon>
        <taxon>Trypanosomatida</taxon>
        <taxon>Trypanosomatidae</taxon>
        <taxon>Leishmaniinae</taxon>
        <taxon>Leptomonas</taxon>
    </lineage>
</organism>
<feature type="transmembrane region" description="Helical" evidence="2">
    <location>
        <begin position="169"/>
        <end position="188"/>
    </location>
</feature>
<name>A0A0N1HYH4_LEPSE</name>
<evidence type="ECO:0000256" key="2">
    <source>
        <dbReference type="SAM" id="Phobius"/>
    </source>
</evidence>
<dbReference type="Proteomes" id="UP000038009">
    <property type="component" value="Unassembled WGS sequence"/>
</dbReference>
<evidence type="ECO:0000313" key="4">
    <source>
        <dbReference type="Proteomes" id="UP000038009"/>
    </source>
</evidence>
<evidence type="ECO:0008006" key="5">
    <source>
        <dbReference type="Google" id="ProtNLM"/>
    </source>
</evidence>
<dbReference type="AlphaFoldDB" id="A0A0N1HYH4"/>
<dbReference type="OrthoDB" id="275850at2759"/>